<dbReference type="WBParaSite" id="EVEC_0000117601-mRNA-1">
    <property type="protein sequence ID" value="EVEC_0000117601-mRNA-1"/>
    <property type="gene ID" value="EVEC_0000117601"/>
</dbReference>
<evidence type="ECO:0000313" key="2">
    <source>
        <dbReference type="Proteomes" id="UP000274131"/>
    </source>
</evidence>
<organism evidence="3">
    <name type="scientific">Enterobius vermicularis</name>
    <name type="common">Human pinworm</name>
    <dbReference type="NCBI Taxonomy" id="51028"/>
    <lineage>
        <taxon>Eukaryota</taxon>
        <taxon>Metazoa</taxon>
        <taxon>Ecdysozoa</taxon>
        <taxon>Nematoda</taxon>
        <taxon>Chromadorea</taxon>
        <taxon>Rhabditida</taxon>
        <taxon>Spirurina</taxon>
        <taxon>Oxyuridomorpha</taxon>
        <taxon>Oxyuroidea</taxon>
        <taxon>Oxyuridae</taxon>
        <taxon>Enterobius</taxon>
    </lineage>
</organism>
<evidence type="ECO:0000313" key="3">
    <source>
        <dbReference type="WBParaSite" id="EVEC_0000117601-mRNA-1"/>
    </source>
</evidence>
<proteinExistence type="predicted"/>
<dbReference type="AlphaFoldDB" id="A0A0N4UUU0"/>
<name>A0A0N4UUU0_ENTVE</name>
<keyword evidence="2" id="KW-1185">Reference proteome</keyword>
<reference evidence="1 2" key="2">
    <citation type="submission" date="2018-10" db="EMBL/GenBank/DDBJ databases">
        <authorList>
            <consortium name="Pathogen Informatics"/>
        </authorList>
    </citation>
    <scope>NUCLEOTIDE SEQUENCE [LARGE SCALE GENOMIC DNA]</scope>
</reference>
<dbReference type="Proteomes" id="UP000274131">
    <property type="component" value="Unassembled WGS sequence"/>
</dbReference>
<reference evidence="3" key="1">
    <citation type="submission" date="2017-02" db="UniProtKB">
        <authorList>
            <consortium name="WormBaseParasite"/>
        </authorList>
    </citation>
    <scope>IDENTIFICATION</scope>
</reference>
<gene>
    <name evidence="1" type="ORF">EVEC_LOCUS884</name>
</gene>
<protein>
    <submittedName>
        <fullName evidence="1 3">Uncharacterized protein</fullName>
    </submittedName>
</protein>
<evidence type="ECO:0000313" key="1">
    <source>
        <dbReference type="EMBL" id="VDD85741.1"/>
    </source>
</evidence>
<accession>A0A0N4UUU0</accession>
<dbReference type="EMBL" id="UXUI01007146">
    <property type="protein sequence ID" value="VDD85741.1"/>
    <property type="molecule type" value="Genomic_DNA"/>
</dbReference>
<sequence length="148" mass="15843">MLNHPSTTIFAVASTCGSDTCNSVTSTAAQRSLQVQCETSNATGSGNIGNVCSSNDTGQLCRQNQTTPWSLMNVFPQHSAHAATTSRGTFFNEPSSLVHMRYGSAGGNEEVGKDQQMNPTLYQLQSDLSIVKFAVALVVADERYCSLR</sequence>